<feature type="transmembrane region" description="Helical" evidence="1">
    <location>
        <begin position="15"/>
        <end position="37"/>
    </location>
</feature>
<dbReference type="Proteomes" id="UP000005139">
    <property type="component" value="Unassembled WGS sequence"/>
</dbReference>
<evidence type="ECO:0000313" key="2">
    <source>
        <dbReference type="EMBL" id="EAX47577.1"/>
    </source>
</evidence>
<keyword evidence="1" id="KW-1133">Transmembrane helix</keyword>
<name>A1HR63_9FIRM</name>
<dbReference type="EMBL" id="AAWL01000009">
    <property type="protein sequence ID" value="EAX47577.1"/>
    <property type="molecule type" value="Genomic_DNA"/>
</dbReference>
<protein>
    <submittedName>
        <fullName evidence="2">Uncharacterized protein</fullName>
    </submittedName>
</protein>
<keyword evidence="1" id="KW-0472">Membrane</keyword>
<sequence>MAGGAALIMNRMQKYIIEALIGAFLLLFLFWAVGYWWNALGNAKFELKSCWDGVAALGAAGTLAAIKYIVDSVANSEQGKNPYEKGDN</sequence>
<accession>A1HR63</accession>
<organism evidence="2 3">
    <name type="scientific">Thermosinus carboxydivorans Nor1</name>
    <dbReference type="NCBI Taxonomy" id="401526"/>
    <lineage>
        <taxon>Bacteria</taxon>
        <taxon>Bacillati</taxon>
        <taxon>Bacillota</taxon>
        <taxon>Negativicutes</taxon>
        <taxon>Selenomonadales</taxon>
        <taxon>Sporomusaceae</taxon>
        <taxon>Thermosinus</taxon>
    </lineage>
</organism>
<evidence type="ECO:0000256" key="1">
    <source>
        <dbReference type="SAM" id="Phobius"/>
    </source>
</evidence>
<dbReference type="AlphaFoldDB" id="A1HR63"/>
<evidence type="ECO:0000313" key="3">
    <source>
        <dbReference type="Proteomes" id="UP000005139"/>
    </source>
</evidence>
<keyword evidence="3" id="KW-1185">Reference proteome</keyword>
<reference evidence="2 3" key="1">
    <citation type="submission" date="2007-01" db="EMBL/GenBank/DDBJ databases">
        <title>Annotation of the draft genome assembly of Thermosinus carboxydivorans Nor1.</title>
        <authorList>
            <consortium name="US DOE Joint Genome Institute (JGI-ORNL)"/>
            <person name="Larimer F."/>
            <person name="Land M."/>
            <person name="Hauser L."/>
        </authorList>
    </citation>
    <scope>NUCLEOTIDE SEQUENCE [LARGE SCALE GENOMIC DNA]</scope>
    <source>
        <strain evidence="2 3">Nor1</strain>
    </source>
</reference>
<keyword evidence="1" id="KW-0812">Transmembrane</keyword>
<reference evidence="2 3" key="2">
    <citation type="submission" date="2007-01" db="EMBL/GenBank/DDBJ databases">
        <title>Sequencing of the draft genome and assembly of Thermosinus carboxydivorans Nor1.</title>
        <authorList>
            <consortium name="US DOE Joint Genome Institute (JGI-PGF)"/>
            <person name="Copeland A."/>
            <person name="Lucas S."/>
            <person name="Lapidus A."/>
            <person name="Barry K."/>
            <person name="Glavina del Rio T."/>
            <person name="Dalin E."/>
            <person name="Tice H."/>
            <person name="Bruce D."/>
            <person name="Pitluck S."/>
            <person name="Richardson P."/>
        </authorList>
    </citation>
    <scope>NUCLEOTIDE SEQUENCE [LARGE SCALE GENOMIC DNA]</scope>
    <source>
        <strain evidence="2 3">Nor1</strain>
    </source>
</reference>
<gene>
    <name evidence="2" type="ORF">TcarDRAFT_1312</name>
</gene>
<comment type="caution">
    <text evidence="2">The sequence shown here is derived from an EMBL/GenBank/DDBJ whole genome shotgun (WGS) entry which is preliminary data.</text>
</comment>
<proteinExistence type="predicted"/>